<feature type="domain" description="HTH araC/xylS-type" evidence="6">
    <location>
        <begin position="853"/>
        <end position="952"/>
    </location>
</feature>
<keyword evidence="11" id="KW-1185">Reference proteome</keyword>
<dbReference type="GO" id="GO:0043565">
    <property type="term" value="F:sequence-specific DNA binding"/>
    <property type="evidence" value="ECO:0007669"/>
    <property type="project" value="InterPro"/>
</dbReference>
<dbReference type="SMART" id="SM00342">
    <property type="entry name" value="HTH_ARAC"/>
    <property type="match status" value="1"/>
</dbReference>
<dbReference type="InterPro" id="IPR009057">
    <property type="entry name" value="Homeodomain-like_sf"/>
</dbReference>
<dbReference type="FunFam" id="2.130.10.10:FF:000891">
    <property type="entry name" value="Two-component system sensor histidine kinase/response regulator, hybrid (One-component system)"/>
    <property type="match status" value="1"/>
</dbReference>
<dbReference type="Gene3D" id="1.10.10.60">
    <property type="entry name" value="Homeodomain-like"/>
    <property type="match status" value="1"/>
</dbReference>
<dbReference type="EMBL" id="SRZA01000069">
    <property type="protein sequence ID" value="TGX98874.1"/>
    <property type="molecule type" value="Genomic_DNA"/>
</dbReference>
<dbReference type="EMBL" id="BLLS01000041">
    <property type="protein sequence ID" value="GFH86415.1"/>
    <property type="molecule type" value="Genomic_DNA"/>
</dbReference>
<dbReference type="SUPFAM" id="SSF46689">
    <property type="entry name" value="Homeodomain-like"/>
    <property type="match status" value="1"/>
</dbReference>
<evidence type="ECO:0000256" key="5">
    <source>
        <dbReference type="SAM" id="Phobius"/>
    </source>
</evidence>
<dbReference type="Gene3D" id="2.130.10.10">
    <property type="entry name" value="YVTN repeat-like/Quinoprotein amine dehydrogenase"/>
    <property type="match status" value="2"/>
</dbReference>
<dbReference type="InterPro" id="IPR018062">
    <property type="entry name" value="HTH_AraC-typ_CS"/>
</dbReference>
<keyword evidence="5" id="KW-0472">Membrane</keyword>
<comment type="caution">
    <text evidence="9">The sequence shown here is derived from an EMBL/GenBank/DDBJ whole genome shotgun (WGS) entry which is preliminary data.</text>
</comment>
<feature type="transmembrane region" description="Helical" evidence="5">
    <location>
        <begin position="756"/>
        <end position="776"/>
    </location>
</feature>
<dbReference type="AlphaFoldDB" id="A0A4S2AE59"/>
<keyword evidence="5" id="KW-0812">Transmembrane</keyword>
<dbReference type="PROSITE" id="PS00041">
    <property type="entry name" value="HTH_ARAC_FAMILY_1"/>
    <property type="match status" value="1"/>
</dbReference>
<dbReference type="PANTHER" id="PTHR43280">
    <property type="entry name" value="ARAC-FAMILY TRANSCRIPTIONAL REGULATOR"/>
    <property type="match status" value="1"/>
</dbReference>
<dbReference type="Gene3D" id="2.60.40.10">
    <property type="entry name" value="Immunoglobulins"/>
    <property type="match status" value="1"/>
</dbReference>
<protein>
    <submittedName>
        <fullName evidence="7">HTH-type transcriptional regulator YesS</fullName>
    </submittedName>
    <submittedName>
        <fullName evidence="9">Helix-turn-helix domain-containing protein</fullName>
    </submittedName>
</protein>
<reference evidence="8 10" key="1">
    <citation type="submission" date="2019-03" db="EMBL/GenBank/DDBJ databases">
        <title>Diversity of the mouse oral microbiome.</title>
        <authorList>
            <person name="Joseph S."/>
            <person name="Aduse-Opoku J."/>
            <person name="Curtis M."/>
            <person name="Wade W."/>
            <person name="Hashim A."/>
        </authorList>
    </citation>
    <scope>NUCLEOTIDE SEQUENCE [LARGE SCALE GENOMIC DNA]</scope>
    <source>
        <strain evidence="8 10">P2318</strain>
    </source>
</reference>
<dbReference type="PROSITE" id="PS01124">
    <property type="entry name" value="HTH_ARAC_FAMILY_2"/>
    <property type="match status" value="1"/>
</dbReference>
<sequence>MYRALIILLFLLTEVKLLSSEHSVNYSFTQLSIEQGLSQTTAQSILLDHKGTLWVGTKSGLNSYTQEGIKTYLHHSGDPYSLPGNYINHLAEDSLGNFWIATSKGLALYDDEQDRFNIVNTSIIYSSVEVEGGIWFGSENAIHCYDYISKKLKTIHIGKEEGKDINLVDYRIQKMLYFEDGKILIGTRKKGIYLYDCRIRQFTLLIPSSQNLLTSLYVTADRHIYVAFYGDGFYCYDRTGRMKEHYTKENSGLRNNYVLDMAEYNGSIWLATDGGGINLFTPRTFQFSQLQHIVGDYSSLPVNSITLLYKDMKGDLWAGSVRGGIFSIKETYIKTYKEAILNSTHGLSEESVISLYEEKDGKVWIGTDGGGINLYDPSTDKFTHFPSTYGDKVVSIAEVSETELMVSLYTKGIFLFNKKTHKYRPFTIVDEETNKKECFYGYLPLANQVADGKIYIISCGTYVYHTHDGTFSRMQTDRDYDFSNDALCLSYSNDRFSLLKCAHQAFWVDQKSDSIRLLFELEKDEMITSMSYDNNRMIWTSTNKGLGFFDLESQKYHRIRTRLFNSISFLIADGKGRLWICAQNHLYSYIIKENRFILWNSSDGFPPNEILFAYQKQSSRDYIYLGGSEGLVKINTDIPSTETQIPEIYLSEILFNGSPSLKRVKENTIEIPWNYNSLSVHFRIRNRDVFQKYLLQYTIEGRGKQSIETYDPVLNLSSLSAGNYSIWVSCNTKNGNRTPSKQLIHIIVTPPWYKTVWFISTVAVLFIAMTAGIGYINYRRKERNMKGNVNHFLQAVLNDMLSSKEEKQRSEEDNLLEPSLSDVTLKEVDDNRMEEIEQQTPKKNSKEDEDFINKLNTLINENMAGGELSIKFLTDNMAMSRASLYNKVKLLTGLGVNDYINRLRIERSVFLLTNTNMNINEISYEVGFSYPRYFSTSFKQVKGMTPTRFKEENRKGE</sequence>
<evidence type="ECO:0000256" key="4">
    <source>
        <dbReference type="SAM" id="MobiDB-lite"/>
    </source>
</evidence>
<dbReference type="OrthoDB" id="1041291at2"/>
<dbReference type="InterPro" id="IPR015943">
    <property type="entry name" value="WD40/YVTN_repeat-like_dom_sf"/>
</dbReference>
<name>A0A4S2AE59_9BACE</name>
<evidence type="ECO:0000313" key="8">
    <source>
        <dbReference type="EMBL" id="TFU47529.1"/>
    </source>
</evidence>
<evidence type="ECO:0000256" key="3">
    <source>
        <dbReference type="ARBA" id="ARBA00023163"/>
    </source>
</evidence>
<evidence type="ECO:0000313" key="11">
    <source>
        <dbReference type="Proteomes" id="UP000305751"/>
    </source>
</evidence>
<dbReference type="PANTHER" id="PTHR43280:SF27">
    <property type="entry name" value="TRANSCRIPTIONAL REGULATOR MTLR"/>
    <property type="match status" value="1"/>
</dbReference>
<dbReference type="RefSeq" id="WP_135038582.1">
    <property type="nucleotide sequence ID" value="NZ_BLLS01000041.1"/>
</dbReference>
<evidence type="ECO:0000256" key="2">
    <source>
        <dbReference type="ARBA" id="ARBA00023125"/>
    </source>
</evidence>
<evidence type="ECO:0000313" key="12">
    <source>
        <dbReference type="Proteomes" id="UP000491181"/>
    </source>
</evidence>
<dbReference type="Proteomes" id="UP000305751">
    <property type="component" value="Unassembled WGS sequence"/>
</dbReference>
<keyword evidence="3" id="KW-0804">Transcription</keyword>
<organism evidence="9 11">
    <name type="scientific">Bacteroides acidifaciens</name>
    <dbReference type="NCBI Taxonomy" id="85831"/>
    <lineage>
        <taxon>Bacteria</taxon>
        <taxon>Pseudomonadati</taxon>
        <taxon>Bacteroidota</taxon>
        <taxon>Bacteroidia</taxon>
        <taxon>Bacteroidales</taxon>
        <taxon>Bacteroidaceae</taxon>
        <taxon>Bacteroides</taxon>
    </lineage>
</organism>
<dbReference type="Proteomes" id="UP000491181">
    <property type="component" value="Unassembled WGS sequence"/>
</dbReference>
<gene>
    <name evidence="7" type="primary">yesS_3</name>
    <name evidence="8" type="ORF">E4T97_14340</name>
    <name evidence="9" type="ORF">E5356_16275</name>
    <name evidence="7" type="ORF">IMSAGC001_01823</name>
</gene>
<dbReference type="Pfam" id="PF07494">
    <property type="entry name" value="Reg_prop"/>
    <property type="match status" value="3"/>
</dbReference>
<dbReference type="InterPro" id="IPR018060">
    <property type="entry name" value="HTH_AraC"/>
</dbReference>
<evidence type="ECO:0000256" key="1">
    <source>
        <dbReference type="ARBA" id="ARBA00023015"/>
    </source>
</evidence>
<dbReference type="EMBL" id="SPPV01000033">
    <property type="protein sequence ID" value="TFU47529.1"/>
    <property type="molecule type" value="Genomic_DNA"/>
</dbReference>
<dbReference type="InterPro" id="IPR013783">
    <property type="entry name" value="Ig-like_fold"/>
</dbReference>
<dbReference type="GO" id="GO:0003700">
    <property type="term" value="F:DNA-binding transcription factor activity"/>
    <property type="evidence" value="ECO:0007669"/>
    <property type="project" value="InterPro"/>
</dbReference>
<evidence type="ECO:0000313" key="7">
    <source>
        <dbReference type="EMBL" id="GFH86415.1"/>
    </source>
</evidence>
<dbReference type="SUPFAM" id="SSF63829">
    <property type="entry name" value="Calcium-dependent phosphotriesterase"/>
    <property type="match status" value="3"/>
</dbReference>
<keyword evidence="2" id="KW-0238">DNA-binding</keyword>
<feature type="region of interest" description="Disordered" evidence="4">
    <location>
        <begin position="827"/>
        <end position="848"/>
    </location>
</feature>
<accession>A0A4S2AE59</accession>
<evidence type="ECO:0000259" key="6">
    <source>
        <dbReference type="PROSITE" id="PS01124"/>
    </source>
</evidence>
<dbReference type="Proteomes" id="UP000298073">
    <property type="component" value="Unassembled WGS sequence"/>
</dbReference>
<dbReference type="Pfam" id="PF12833">
    <property type="entry name" value="HTH_18"/>
    <property type="match status" value="1"/>
</dbReference>
<reference evidence="7 12" key="3">
    <citation type="journal article" date="2020" name="Microbiome">
        <title>Single-cell genomics of uncultured bacteria reveals dietary fiber responders in the mouse gut microbiota.</title>
        <authorList>
            <person name="Chijiiwa R."/>
            <person name="Hosokawa M."/>
            <person name="Kogawa M."/>
            <person name="Nishikawa Y."/>
            <person name="Ide K."/>
            <person name="Sakanashi C."/>
            <person name="Takahashi K."/>
            <person name="Takeyama H."/>
        </authorList>
    </citation>
    <scope>NUCLEOTIDE SEQUENCE [LARGE SCALE GENOMIC DNA]</scope>
    <source>
        <strain evidence="7">IMSAGC_001</strain>
    </source>
</reference>
<dbReference type="InterPro" id="IPR011110">
    <property type="entry name" value="Reg_prop"/>
</dbReference>
<keyword evidence="5" id="KW-1133">Transmembrane helix</keyword>
<evidence type="ECO:0000313" key="9">
    <source>
        <dbReference type="EMBL" id="TGX98874.1"/>
    </source>
</evidence>
<proteinExistence type="predicted"/>
<keyword evidence="1" id="KW-0805">Transcription regulation</keyword>
<reference evidence="9 11" key="2">
    <citation type="submission" date="2019-04" db="EMBL/GenBank/DDBJ databases">
        <title>Microbes associate with the intestines of laboratory mice.</title>
        <authorList>
            <person name="Navarre W."/>
            <person name="Wong E."/>
            <person name="Huang K."/>
            <person name="Tropini C."/>
            <person name="Ng K."/>
            <person name="Yu B."/>
        </authorList>
    </citation>
    <scope>NUCLEOTIDE SEQUENCE [LARGE SCALE GENOMIC DNA]</scope>
    <source>
        <strain evidence="9 11">NM70_E10</strain>
    </source>
</reference>
<evidence type="ECO:0000313" key="10">
    <source>
        <dbReference type="Proteomes" id="UP000298073"/>
    </source>
</evidence>